<feature type="compositionally biased region" description="Basic and acidic residues" evidence="1">
    <location>
        <begin position="12"/>
        <end position="25"/>
    </location>
</feature>
<organism evidence="2 3">
    <name type="scientific">Actinocorallia longicatena</name>
    <dbReference type="NCBI Taxonomy" id="111803"/>
    <lineage>
        <taxon>Bacteria</taxon>
        <taxon>Bacillati</taxon>
        <taxon>Actinomycetota</taxon>
        <taxon>Actinomycetes</taxon>
        <taxon>Streptosporangiales</taxon>
        <taxon>Thermomonosporaceae</taxon>
        <taxon>Actinocorallia</taxon>
    </lineage>
</organism>
<reference evidence="3" key="1">
    <citation type="journal article" date="2019" name="Int. J. Syst. Evol. Microbiol.">
        <title>The Global Catalogue of Microorganisms (GCM) 10K type strain sequencing project: providing services to taxonomists for standard genome sequencing and annotation.</title>
        <authorList>
            <consortium name="The Broad Institute Genomics Platform"/>
            <consortium name="The Broad Institute Genome Sequencing Center for Infectious Disease"/>
            <person name="Wu L."/>
            <person name="Ma J."/>
        </authorList>
    </citation>
    <scope>NUCLEOTIDE SEQUENCE [LARGE SCALE GENOMIC DNA]</scope>
    <source>
        <strain evidence="3">JCM 9377</strain>
    </source>
</reference>
<feature type="region of interest" description="Disordered" evidence="1">
    <location>
        <begin position="1"/>
        <end position="25"/>
    </location>
</feature>
<accession>A0ABP6QF78</accession>
<evidence type="ECO:0000313" key="2">
    <source>
        <dbReference type="EMBL" id="GAA3223228.1"/>
    </source>
</evidence>
<feature type="compositionally biased region" description="Polar residues" evidence="1">
    <location>
        <begin position="1"/>
        <end position="10"/>
    </location>
</feature>
<evidence type="ECO:0008006" key="4">
    <source>
        <dbReference type="Google" id="ProtNLM"/>
    </source>
</evidence>
<keyword evidence="3" id="KW-1185">Reference proteome</keyword>
<dbReference type="Proteomes" id="UP001501237">
    <property type="component" value="Unassembled WGS sequence"/>
</dbReference>
<evidence type="ECO:0000256" key="1">
    <source>
        <dbReference type="SAM" id="MobiDB-lite"/>
    </source>
</evidence>
<proteinExistence type="predicted"/>
<sequence length="113" mass="12669">MITYRNTLTGRTVDRPGPDDVMDKSDRWERVGADGDVDQREIVRHDQQARETVIPPRYDPSQHTVAEVNEHLATLDPEERARVLAAERDGKARRGILAAADPTDNPTVDPDAE</sequence>
<evidence type="ECO:0000313" key="3">
    <source>
        <dbReference type="Proteomes" id="UP001501237"/>
    </source>
</evidence>
<dbReference type="RefSeq" id="WP_344832527.1">
    <property type="nucleotide sequence ID" value="NZ_BAAAUV010000013.1"/>
</dbReference>
<name>A0ABP6QF78_9ACTN</name>
<gene>
    <name evidence="2" type="ORF">GCM10010468_49600</name>
</gene>
<feature type="region of interest" description="Disordered" evidence="1">
    <location>
        <begin position="93"/>
        <end position="113"/>
    </location>
</feature>
<dbReference type="EMBL" id="BAAAUV010000013">
    <property type="protein sequence ID" value="GAA3223228.1"/>
    <property type="molecule type" value="Genomic_DNA"/>
</dbReference>
<protein>
    <recommendedName>
        <fullName evidence="4">Portal protein</fullName>
    </recommendedName>
</protein>
<comment type="caution">
    <text evidence="2">The sequence shown here is derived from an EMBL/GenBank/DDBJ whole genome shotgun (WGS) entry which is preliminary data.</text>
</comment>